<reference evidence="3" key="1">
    <citation type="submission" date="2016-06" db="UniProtKB">
        <authorList>
            <consortium name="WormBaseParasite"/>
        </authorList>
    </citation>
    <scope>IDENTIFICATION</scope>
</reference>
<evidence type="ECO:0000313" key="1">
    <source>
        <dbReference type="EMBL" id="VDP51054.1"/>
    </source>
</evidence>
<sequence length="170" mass="19598">MVEGSLLGTRRQGVPVILREMVLPDCFDPLSPSFTVRDVTTELSRPRPTSCRTEIKPLKSVRYQDIIQSLIDVIRKNKPVLYLLKEWISIETLDNIRERKNKTTAINNSLTKTKKLKAQVKYTEANKQVKRRIRADSQNYEEDLATTADKAAKEGNLKQSYDNEETCREL</sequence>
<gene>
    <name evidence="1" type="ORF">SCUD_LOCUS13033</name>
</gene>
<evidence type="ECO:0000313" key="2">
    <source>
        <dbReference type="Proteomes" id="UP000279833"/>
    </source>
</evidence>
<dbReference type="Proteomes" id="UP000279833">
    <property type="component" value="Unassembled WGS sequence"/>
</dbReference>
<dbReference type="EMBL" id="UZAK01035553">
    <property type="protein sequence ID" value="VDP51054.1"/>
    <property type="molecule type" value="Genomic_DNA"/>
</dbReference>
<evidence type="ECO:0000313" key="3">
    <source>
        <dbReference type="WBParaSite" id="SCUD_0001303601-mRNA-1"/>
    </source>
</evidence>
<protein>
    <submittedName>
        <fullName evidence="3">RWD domain-containing protein</fullName>
    </submittedName>
</protein>
<organism evidence="3">
    <name type="scientific">Schistosoma curassoni</name>
    <dbReference type="NCBI Taxonomy" id="6186"/>
    <lineage>
        <taxon>Eukaryota</taxon>
        <taxon>Metazoa</taxon>
        <taxon>Spiralia</taxon>
        <taxon>Lophotrochozoa</taxon>
        <taxon>Platyhelminthes</taxon>
        <taxon>Trematoda</taxon>
        <taxon>Digenea</taxon>
        <taxon>Strigeidida</taxon>
        <taxon>Schistosomatoidea</taxon>
        <taxon>Schistosomatidae</taxon>
        <taxon>Schistosoma</taxon>
    </lineage>
</organism>
<dbReference type="WBParaSite" id="SCUD_0001303601-mRNA-1">
    <property type="protein sequence ID" value="SCUD_0001303601-mRNA-1"/>
    <property type="gene ID" value="SCUD_0001303601"/>
</dbReference>
<accession>A0A183KDE1</accession>
<reference evidence="1 2" key="2">
    <citation type="submission" date="2018-11" db="EMBL/GenBank/DDBJ databases">
        <authorList>
            <consortium name="Pathogen Informatics"/>
        </authorList>
    </citation>
    <scope>NUCLEOTIDE SEQUENCE [LARGE SCALE GENOMIC DNA]</scope>
    <source>
        <strain evidence="1">Dakar</strain>
        <strain evidence="2">Dakar, Senegal</strain>
    </source>
</reference>
<dbReference type="AlphaFoldDB" id="A0A183KDE1"/>
<proteinExistence type="predicted"/>
<keyword evidence="2" id="KW-1185">Reference proteome</keyword>
<name>A0A183KDE1_9TREM</name>